<evidence type="ECO:0000313" key="5">
    <source>
        <dbReference type="EMBL" id="TKS93171.1"/>
    </source>
</evidence>
<feature type="domain" description="C-type lectin" evidence="4">
    <location>
        <begin position="150"/>
        <end position="254"/>
    </location>
</feature>
<dbReference type="Gene3D" id="3.10.100.10">
    <property type="entry name" value="Mannose-Binding Protein A, subunit A"/>
    <property type="match status" value="2"/>
</dbReference>
<feature type="compositionally biased region" description="Polar residues" evidence="2">
    <location>
        <begin position="282"/>
        <end position="308"/>
    </location>
</feature>
<dbReference type="InterPro" id="IPR016187">
    <property type="entry name" value="CTDL_fold"/>
</dbReference>
<feature type="compositionally biased region" description="Low complexity" evidence="2">
    <location>
        <begin position="366"/>
        <end position="385"/>
    </location>
</feature>
<keyword evidence="1" id="KW-1015">Disulfide bond</keyword>
<dbReference type="Proteomes" id="UP000298787">
    <property type="component" value="Chromosome 24"/>
</dbReference>
<feature type="compositionally biased region" description="Polar residues" evidence="2">
    <location>
        <begin position="478"/>
        <end position="497"/>
    </location>
</feature>
<feature type="compositionally biased region" description="Polar residues" evidence="2">
    <location>
        <begin position="317"/>
        <end position="359"/>
    </location>
</feature>
<gene>
    <name evidence="5" type="ORF">D9C73_026842</name>
</gene>
<dbReference type="PANTHER" id="PTHR45784">
    <property type="entry name" value="C-TYPE LECTIN DOMAIN FAMILY 20 MEMBER A-RELATED"/>
    <property type="match status" value="1"/>
</dbReference>
<sequence>MKWRPAVLLFLAGLCSLACCLPQYRFINTTLTWSKAQAHCREMNADLATVFNVEDMNRLVNEAQDSRPTGKAWIGLHDNLTSWRWSFSNSSYYRDQEANYRNWYYGQPDNFLGDQMCVTMWSGGVWQDTRCSLTNPFICYDGSRISYLPFIFVERELSWSDAQLFCRKFYTDLASVRNERENKEIQLLANNRSVWIGLYRTREWSDKCDSNYRYWQQGQPDNAGEKQECVATDLGYGGLWSDEECNRELTFICYVDSDEILNRTSLATTTTTETPDRITTTEGHSPSPELTSEQPSTLLVDQTTSIPDPTSHEMYHSTITTVTQNKRTASETKSTASHLSTEITSSEQPSTPEVDQTRPITDETSTKPVLSTTTTTTSASNEMTTIEGDLRRTEMTSPEQPSTTLVDRTTSTPDETSTKPVLSTTTTTTSASNEMTTIEGDLRRTEMTYPEQPSMTLVDRTTSTPDPTSHEMYHSTITTVTQNKRTASETKSTTSHLSTEITSSEEPSTPEVDQTRPITDETSTKPVLSTTTTTTSSASNEMTTIEGDLRRTEMTSPEQPSTTLVDRTTSTPEVSSQQYSTPEGGQTGSKEYVVGMRVKLTSTVEMSEDDMEKLVRCMSKTMNICLHSNVSCSAERNGTFYERQGGLEDIAEKIRNQQTQTEGYMKDK</sequence>
<feature type="signal peptide" evidence="3">
    <location>
        <begin position="1"/>
        <end position="20"/>
    </location>
</feature>
<feature type="compositionally biased region" description="Polar residues" evidence="2">
    <location>
        <begin position="395"/>
        <end position="415"/>
    </location>
</feature>
<feature type="region of interest" description="Disordered" evidence="2">
    <location>
        <begin position="478"/>
        <end position="590"/>
    </location>
</feature>
<feature type="compositionally biased region" description="Low complexity" evidence="2">
    <location>
        <begin position="524"/>
        <end position="544"/>
    </location>
</feature>
<dbReference type="InterPro" id="IPR016186">
    <property type="entry name" value="C-type_lectin-like/link_sf"/>
</dbReference>
<organism evidence="5 6">
    <name type="scientific">Collichthys lucidus</name>
    <name type="common">Big head croaker</name>
    <name type="synonym">Sciaena lucida</name>
    <dbReference type="NCBI Taxonomy" id="240159"/>
    <lineage>
        <taxon>Eukaryota</taxon>
        <taxon>Metazoa</taxon>
        <taxon>Chordata</taxon>
        <taxon>Craniata</taxon>
        <taxon>Vertebrata</taxon>
        <taxon>Euteleostomi</taxon>
        <taxon>Actinopterygii</taxon>
        <taxon>Neopterygii</taxon>
        <taxon>Teleostei</taxon>
        <taxon>Neoteleostei</taxon>
        <taxon>Acanthomorphata</taxon>
        <taxon>Eupercaria</taxon>
        <taxon>Sciaenidae</taxon>
        <taxon>Collichthys</taxon>
    </lineage>
</organism>
<feature type="compositionally biased region" description="Low complexity" evidence="2">
    <location>
        <begin position="266"/>
        <end position="281"/>
    </location>
</feature>
<dbReference type="InterPro" id="IPR001304">
    <property type="entry name" value="C-type_lectin-like"/>
</dbReference>
<dbReference type="InterPro" id="IPR018378">
    <property type="entry name" value="C-type_lectin_CS"/>
</dbReference>
<dbReference type="PROSITE" id="PS00615">
    <property type="entry name" value="C_TYPE_LECTIN_1"/>
    <property type="match status" value="1"/>
</dbReference>
<dbReference type="SUPFAM" id="SSF56436">
    <property type="entry name" value="C-type lectin-like"/>
    <property type="match status" value="2"/>
</dbReference>
<protein>
    <submittedName>
        <fullName evidence="5">Lectin</fullName>
    </submittedName>
</protein>
<keyword evidence="3" id="KW-0732">Signal</keyword>
<proteinExistence type="predicted"/>
<evidence type="ECO:0000256" key="2">
    <source>
        <dbReference type="SAM" id="MobiDB-lite"/>
    </source>
</evidence>
<accession>A0A4U5VXQ3</accession>
<dbReference type="PROSITE" id="PS50041">
    <property type="entry name" value="C_TYPE_LECTIN_2"/>
    <property type="match status" value="2"/>
</dbReference>
<feature type="compositionally biased region" description="Low complexity" evidence="2">
    <location>
        <begin position="418"/>
        <end position="435"/>
    </location>
</feature>
<feature type="compositionally biased region" description="Polar residues" evidence="2">
    <location>
        <begin position="554"/>
        <end position="584"/>
    </location>
</feature>
<dbReference type="AlphaFoldDB" id="A0A4U5VXQ3"/>
<dbReference type="PANTHER" id="PTHR45784:SF3">
    <property type="entry name" value="C-TYPE LECTIN DOMAIN FAMILY 4 MEMBER K-LIKE-RELATED"/>
    <property type="match status" value="1"/>
</dbReference>
<feature type="region of interest" description="Disordered" evidence="2">
    <location>
        <begin position="266"/>
        <end position="435"/>
    </location>
</feature>
<feature type="compositionally biased region" description="Low complexity" evidence="2">
    <location>
        <begin position="498"/>
        <end position="511"/>
    </location>
</feature>
<feature type="domain" description="C-type lectin" evidence="4">
    <location>
        <begin position="24"/>
        <end position="140"/>
    </location>
</feature>
<evidence type="ECO:0000256" key="1">
    <source>
        <dbReference type="ARBA" id="ARBA00023157"/>
    </source>
</evidence>
<name>A0A4U5VXQ3_COLLU</name>
<reference evidence="5 6" key="1">
    <citation type="submission" date="2019-01" db="EMBL/GenBank/DDBJ databases">
        <title>Genome Assembly of Collichthys lucidus.</title>
        <authorList>
            <person name="Cai M."/>
            <person name="Xiao S."/>
        </authorList>
    </citation>
    <scope>NUCLEOTIDE SEQUENCE [LARGE SCALE GENOMIC DNA]</scope>
    <source>
        <strain evidence="5">JT15FE1705JMU</strain>
        <tissue evidence="5">Muscle</tissue>
    </source>
</reference>
<feature type="chain" id="PRO_5021035272" evidence="3">
    <location>
        <begin position="21"/>
        <end position="668"/>
    </location>
</feature>
<evidence type="ECO:0000259" key="4">
    <source>
        <dbReference type="PROSITE" id="PS50041"/>
    </source>
</evidence>
<dbReference type="SMART" id="SM00034">
    <property type="entry name" value="CLECT"/>
    <property type="match status" value="2"/>
</dbReference>
<keyword evidence="6" id="KW-1185">Reference proteome</keyword>
<dbReference type="STRING" id="240159.A0A4U5VXQ3"/>
<dbReference type="EMBL" id="CM014101">
    <property type="protein sequence ID" value="TKS93171.1"/>
    <property type="molecule type" value="Genomic_DNA"/>
</dbReference>
<dbReference type="Pfam" id="PF00059">
    <property type="entry name" value="Lectin_C"/>
    <property type="match status" value="2"/>
</dbReference>
<evidence type="ECO:0000313" key="6">
    <source>
        <dbReference type="Proteomes" id="UP000298787"/>
    </source>
</evidence>
<evidence type="ECO:0000256" key="3">
    <source>
        <dbReference type="SAM" id="SignalP"/>
    </source>
</evidence>